<dbReference type="Proteomes" id="UP000545286">
    <property type="component" value="Unassembled WGS sequence"/>
</dbReference>
<accession>A0A7W4UP73</accession>
<dbReference type="AlphaFoldDB" id="A0A7W4UP73"/>
<evidence type="ECO:0000313" key="2">
    <source>
        <dbReference type="EMBL" id="MBB2958080.1"/>
    </source>
</evidence>
<dbReference type="Gene3D" id="2.40.128.270">
    <property type="match status" value="1"/>
</dbReference>
<comment type="caution">
    <text evidence="2">The sequence shown here is derived from an EMBL/GenBank/DDBJ whole genome shotgun (WGS) entry which is preliminary data.</text>
</comment>
<keyword evidence="2" id="KW-0346">Stress response</keyword>
<dbReference type="Pfam" id="PF03724">
    <property type="entry name" value="META"/>
    <property type="match status" value="1"/>
</dbReference>
<gene>
    <name evidence="2" type="ORF">FHX72_002225</name>
</gene>
<dbReference type="EMBL" id="JACHWJ010000003">
    <property type="protein sequence ID" value="MBB2958080.1"/>
    <property type="molecule type" value="Genomic_DNA"/>
</dbReference>
<evidence type="ECO:0000259" key="1">
    <source>
        <dbReference type="Pfam" id="PF03724"/>
    </source>
</evidence>
<organism evidence="2 3">
    <name type="scientific">Pseudoclavibacter helvolus</name>
    <dbReference type="NCBI Taxonomy" id="255205"/>
    <lineage>
        <taxon>Bacteria</taxon>
        <taxon>Bacillati</taxon>
        <taxon>Actinomycetota</taxon>
        <taxon>Actinomycetes</taxon>
        <taxon>Micrococcales</taxon>
        <taxon>Microbacteriaceae</taxon>
        <taxon>Pseudoclavibacter</taxon>
    </lineage>
</organism>
<dbReference type="InterPro" id="IPR038670">
    <property type="entry name" value="HslJ-like_sf"/>
</dbReference>
<dbReference type="RefSeq" id="WP_183624999.1">
    <property type="nucleotide sequence ID" value="NZ_JACHWJ010000003.1"/>
</dbReference>
<sequence length="138" mass="14153">MHTVPTSGRTRVVLSSLALVVVGLTGCAAPALSKAELVGIWTVSQSPSGVPAEFATATLKFTDEYASAGAGCNGAGGAYSVAGSRIRIDSWAASEVGCDPNLHIVEDLLYSGFTGMSIDGEEIVMPTSAGEARFIRED</sequence>
<evidence type="ECO:0000313" key="3">
    <source>
        <dbReference type="Proteomes" id="UP000545286"/>
    </source>
</evidence>
<feature type="domain" description="DUF306" evidence="1">
    <location>
        <begin position="38"/>
        <end position="130"/>
    </location>
</feature>
<name>A0A7W4UP73_9MICO</name>
<protein>
    <submittedName>
        <fullName evidence="2">Heat shock protein HslJ</fullName>
    </submittedName>
</protein>
<proteinExistence type="predicted"/>
<dbReference type="InterPro" id="IPR005184">
    <property type="entry name" value="DUF306_Meta_HslJ"/>
</dbReference>
<reference evidence="2 3" key="1">
    <citation type="submission" date="2020-08" db="EMBL/GenBank/DDBJ databases">
        <title>Sequencing the genomes of 1000 actinobacteria strains.</title>
        <authorList>
            <person name="Klenk H.-P."/>
        </authorList>
    </citation>
    <scope>NUCLEOTIDE SEQUENCE [LARGE SCALE GENOMIC DNA]</scope>
    <source>
        <strain evidence="2 3">DSM 20419</strain>
    </source>
</reference>
<keyword evidence="3" id="KW-1185">Reference proteome</keyword>